<sequence length="350" mass="39275">MAPHTVTPHRDHGFFAPDSVTRRVWGYPTTPLVGIQRATVIEELDPNLIAAVHDTGDNYSRLDTRYARTVQYFASVAFADAQTVLKLADVLVKIHSKAIGHEPVGGGRYDANDPDSQLWILITGWHSVLKAYEMFGPGKLTDYEERQYWAECAIAAEFQTCDPADVPRSREEVRAYFADWRPRLAASEAAQQMMDHLLDGVNAVVPRTGVLRLVRPVANRTLRHATIATMPRHMRDLAGVRQGRVTDLLVTCWFRSVMAVVARSSGLQRYILRTLSPRTLAVVEPHWRGIPPENPVVLTPEQARHQWGYVRPREAHLELRARQAQRVFGEGIAPSDEGLIESQAVLGRLA</sequence>
<gene>
    <name evidence="2" type="ORF">Q5722_01650</name>
</gene>
<dbReference type="PANTHER" id="PTHR36151">
    <property type="entry name" value="BLR2777 PROTEIN"/>
    <property type="match status" value="1"/>
</dbReference>
<dbReference type="RefSeq" id="WP_305026469.1">
    <property type="nucleotide sequence ID" value="NZ_JAUQTA010000001.1"/>
</dbReference>
<evidence type="ECO:0000313" key="3">
    <source>
        <dbReference type="Proteomes" id="UP001233314"/>
    </source>
</evidence>
<protein>
    <submittedName>
        <fullName evidence="2">Oxygenase MpaB family protein</fullName>
        <ecNumber evidence="2">1.-.-.-</ecNumber>
    </submittedName>
</protein>
<reference evidence="2 3" key="1">
    <citation type="submission" date="2023-07" db="EMBL/GenBank/DDBJ databases">
        <title>Nocardioides sp. nov WY-20 isolated from soil.</title>
        <authorList>
            <person name="Liu B."/>
            <person name="Wan Y."/>
        </authorList>
    </citation>
    <scope>NUCLEOTIDE SEQUENCE [LARGE SCALE GENOMIC DNA]</scope>
    <source>
        <strain evidence="2 3">WY-20</strain>
    </source>
</reference>
<comment type="caution">
    <text evidence="2">The sequence shown here is derived from an EMBL/GenBank/DDBJ whole genome shotgun (WGS) entry which is preliminary data.</text>
</comment>
<proteinExistence type="predicted"/>
<dbReference type="EC" id="1.-.-.-" evidence="2"/>
<name>A0ABT9B1N3_9ACTN</name>
<feature type="domain" description="ER-bound oxygenase mpaB/mpaB'/Rubber oxygenase catalytic" evidence="1">
    <location>
        <begin position="22"/>
        <end position="262"/>
    </location>
</feature>
<dbReference type="GO" id="GO:0016491">
    <property type="term" value="F:oxidoreductase activity"/>
    <property type="evidence" value="ECO:0007669"/>
    <property type="project" value="UniProtKB-KW"/>
</dbReference>
<dbReference type="InterPro" id="IPR018713">
    <property type="entry name" value="MPAB/Lcp_cat_dom"/>
</dbReference>
<dbReference type="Pfam" id="PF09995">
    <property type="entry name" value="MPAB_Lcp_cat"/>
    <property type="match status" value="1"/>
</dbReference>
<dbReference type="EMBL" id="JAUQTA010000001">
    <property type="protein sequence ID" value="MDO7867063.1"/>
    <property type="molecule type" value="Genomic_DNA"/>
</dbReference>
<keyword evidence="2" id="KW-0560">Oxidoreductase</keyword>
<evidence type="ECO:0000313" key="2">
    <source>
        <dbReference type="EMBL" id="MDO7867063.1"/>
    </source>
</evidence>
<evidence type="ECO:0000259" key="1">
    <source>
        <dbReference type="Pfam" id="PF09995"/>
    </source>
</evidence>
<organism evidence="2 3">
    <name type="scientific">Nocardioides jiangxiensis</name>
    <dbReference type="NCBI Taxonomy" id="3064524"/>
    <lineage>
        <taxon>Bacteria</taxon>
        <taxon>Bacillati</taxon>
        <taxon>Actinomycetota</taxon>
        <taxon>Actinomycetes</taxon>
        <taxon>Propionibacteriales</taxon>
        <taxon>Nocardioidaceae</taxon>
        <taxon>Nocardioides</taxon>
    </lineage>
</organism>
<accession>A0ABT9B1N3</accession>
<keyword evidence="3" id="KW-1185">Reference proteome</keyword>
<dbReference type="PANTHER" id="PTHR36151:SF3">
    <property type="entry name" value="ER-BOUND OXYGENASE MPAB_MPAB'_RUBBER OXYGENASE CATALYTIC DOMAIN-CONTAINING PROTEIN"/>
    <property type="match status" value="1"/>
</dbReference>
<dbReference type="Proteomes" id="UP001233314">
    <property type="component" value="Unassembled WGS sequence"/>
</dbReference>